<evidence type="ECO:0000256" key="1">
    <source>
        <dbReference type="SAM" id="MobiDB-lite"/>
    </source>
</evidence>
<accession>A0AAF0JDV0</accession>
<keyword evidence="3" id="KW-1185">Reference proteome</keyword>
<feature type="compositionally biased region" description="Basic and acidic residues" evidence="1">
    <location>
        <begin position="189"/>
        <end position="201"/>
    </location>
</feature>
<proteinExistence type="predicted"/>
<dbReference type="GO" id="GO:0006360">
    <property type="term" value="P:transcription by RNA polymerase I"/>
    <property type="evidence" value="ECO:0007669"/>
    <property type="project" value="InterPro"/>
</dbReference>
<dbReference type="Pfam" id="PF08208">
    <property type="entry name" value="RNA_polI_A34"/>
    <property type="match status" value="1"/>
</dbReference>
<reference evidence="2" key="1">
    <citation type="submission" date="2023-03" db="EMBL/GenBank/DDBJ databases">
        <title>Mating type loci evolution in Malassezia.</title>
        <authorList>
            <person name="Coelho M.A."/>
        </authorList>
    </citation>
    <scope>NUCLEOTIDE SEQUENCE</scope>
    <source>
        <strain evidence="2">CBS 9431</strain>
    </source>
</reference>
<name>A0AAF0JDV0_9BASI</name>
<dbReference type="RefSeq" id="XP_060120188.1">
    <property type="nucleotide sequence ID" value="XM_060264205.1"/>
</dbReference>
<dbReference type="EMBL" id="CP119958">
    <property type="protein sequence ID" value="WFD37291.1"/>
    <property type="molecule type" value="Genomic_DNA"/>
</dbReference>
<dbReference type="Proteomes" id="UP001217754">
    <property type="component" value="Chromosome 1"/>
</dbReference>
<dbReference type="GeneID" id="85223884"/>
<dbReference type="Gene3D" id="6.20.250.70">
    <property type="match status" value="1"/>
</dbReference>
<sequence length="220" mass="24039">MADASESFVAPDGYQRATLAADAGDDQHELWVIRVPDEVDVSKLDGVTLPLAALQGSSRAPLASVDVGKDIYDLFSASTRRTEHGDEASQLIDMAGASRKNLFVDHDYFEHTNGVGIATDLSGIVPLLPTSSNTLRIAPKKMHRRMYMARRAPSSDAPADLHAVPHVPHVQPWERLQGKFIPMGALASKKSEKEADGDAERIKKRKKSTSESKTRKKQKA</sequence>
<organism evidence="2 3">
    <name type="scientific">Malassezia japonica</name>
    <dbReference type="NCBI Taxonomy" id="223818"/>
    <lineage>
        <taxon>Eukaryota</taxon>
        <taxon>Fungi</taxon>
        <taxon>Dikarya</taxon>
        <taxon>Basidiomycota</taxon>
        <taxon>Ustilaginomycotina</taxon>
        <taxon>Malasseziomycetes</taxon>
        <taxon>Malasseziales</taxon>
        <taxon>Malasseziaceae</taxon>
        <taxon>Malassezia</taxon>
    </lineage>
</organism>
<evidence type="ECO:0000313" key="3">
    <source>
        <dbReference type="Proteomes" id="UP001217754"/>
    </source>
</evidence>
<dbReference type="AlphaFoldDB" id="A0AAF0JDV0"/>
<protein>
    <submittedName>
        <fullName evidence="2">Uncharacterized protein</fullName>
    </submittedName>
</protein>
<dbReference type="InterPro" id="IPR013240">
    <property type="entry name" value="DNA-dir_RNA_pol1_su_RPA34"/>
</dbReference>
<evidence type="ECO:0000313" key="2">
    <source>
        <dbReference type="EMBL" id="WFD37291.1"/>
    </source>
</evidence>
<gene>
    <name evidence="2" type="ORF">MJAP1_000235</name>
</gene>
<feature type="region of interest" description="Disordered" evidence="1">
    <location>
        <begin position="184"/>
        <end position="220"/>
    </location>
</feature>